<feature type="compositionally biased region" description="Low complexity" evidence="1">
    <location>
        <begin position="898"/>
        <end position="908"/>
    </location>
</feature>
<feature type="compositionally biased region" description="Basic and acidic residues" evidence="1">
    <location>
        <begin position="1096"/>
        <end position="1115"/>
    </location>
</feature>
<feature type="compositionally biased region" description="Low complexity" evidence="1">
    <location>
        <begin position="1358"/>
        <end position="1370"/>
    </location>
</feature>
<name>A0A8H4L1B3_9HYPO</name>
<dbReference type="OrthoDB" id="4207369at2759"/>
<feature type="compositionally biased region" description="Low complexity" evidence="1">
    <location>
        <begin position="1018"/>
        <end position="1036"/>
    </location>
</feature>
<evidence type="ECO:0000313" key="2">
    <source>
        <dbReference type="EMBL" id="KAF4459683.1"/>
    </source>
</evidence>
<dbReference type="EMBL" id="JAADYS010002115">
    <property type="protein sequence ID" value="KAF4459683.1"/>
    <property type="molecule type" value="Genomic_DNA"/>
</dbReference>
<sequence length="1411" mass="152505">MAAADVPRWGFGQPPMETKPADGSFVPFFPPCDSTSTDTNAMTWSAKLAAPTPHIRLPAWVRVPIQPHSSTGQTSQIMKRVGLCARRYAAPAASIVAKAPEPSAPTAEDIALDEDARRIRRRGAKHEFTEEVAEFNGQPCSRAEMANLLMQAKVDVSNNFMATSSGTTLEDKRATRRGTYVQVVPQKRHARTHVPEISAALAPSGGNKLPIYHELIPIIKRAMRNGMNEVNLTTASIAEASSIMRQMRRNPRQQLAAFGAPDLSDIMDSTEPESPTLIRRPILKAELRSPQKRISRLTTPLKNGMRRLTTSVVKLVPGASPKLSPSPTKSDSAPSTPLRRTPSPAKPAITPGGIDSSPLSRTAYTARENLSVSTEQVTPQAGRVFRAPSYNDSSSQETPSNVDLSPIKYARPVAPTPSRWHRAAPTTPQAFTQMPTIRSPATPSQTSSPIGLASLLPPSTPQLPKCNFVVQTPRTTTFNFGEVSPSFNSISWMNASVQASEPKRIKNVNAARRRQSEPLLVKYLKTQARRRSSSPRKVRFQEEDIFRDDISIASFFESACSTPAEAAPTKPDAADETAADEDVSIFAEIETVVETAAADNWSNESQPPSKVADDEDMPEPVFTDDDDAADKVSEASTHDHRGATIEHGIVNIDMRQNPDIFGTYVSSPPAPVYSLSRMADDRCDGHAKVVVTEENGRLFVRFKLSAEYAHMFPVSQGFDESRFTTSPSAISSSPRITFNSNQPAFNAPSALSSSPAQVDQTPVGPAPRASLAASSPWVERTPAQKLSPMQAPASVSSMLKTPDVTGLGIIKDRTRLEASGFRTPELPAHENTLMFRSPDVGFTPANVSSAMRGTPSIDGLLKTPDVTGLGIVKGADHTANFQTPELPAFDNTIAFAEPPASTRPMSTRRTSRRQSRITPAKAADTGVASTPKFAAPMGADDTLVVTWPEVKDTRRRTPSKPAELSSAKTPKFATPMVADETLAMSWSPAATAQENTDAPIEPAAVTETPMKDQQQEMPATTPTEKATPPAVATPKTSFTPVNQPTPKIQITEPSDVDTTTPEQKATPTQTVATPKTQATPKNTTPVQQAEPAPAVEARRQEYDSPGREYMREFIKRSRQATTTETGSPIAPAAKRQPLVARSPNRGSPQKNKRKHEDDAADVQSPAKKAKATTEGKDDTKHSTPKRARRTKTSRQKAELEIDMTDSPAAVDDTTQTADVTETQIDDLDMEGPITRRSSRLRTQTQPSGGPKSSIPTPIKINRSGAGRNGGAVLNSSVRSEQQDLTHQTRLNTRKNKGNAEYPAQVLAKHAETKQEDDSDSSQTSDASSNTKKGKSVGWRDPIESVQEEKPKKGRTAAKAKATQGKTGITKPNTSTPKGKRATKVAENLGMVANGTPAKPQRMTRSRTRSQA</sequence>
<feature type="compositionally biased region" description="Polar residues" evidence="1">
    <location>
        <begin position="1273"/>
        <end position="1290"/>
    </location>
</feature>
<feature type="compositionally biased region" description="Polar residues" evidence="1">
    <location>
        <begin position="1037"/>
        <end position="1087"/>
    </location>
</feature>
<feature type="compositionally biased region" description="Low complexity" evidence="1">
    <location>
        <begin position="766"/>
        <end position="776"/>
    </location>
</feature>
<reference evidence="2 3" key="1">
    <citation type="submission" date="2020-01" db="EMBL/GenBank/DDBJ databases">
        <title>Identification and distribution of gene clusters putatively required for synthesis of sphingolipid metabolism inhibitors in phylogenetically diverse species of the filamentous fungus Fusarium.</title>
        <authorList>
            <person name="Kim H.-S."/>
            <person name="Busman M."/>
            <person name="Brown D.W."/>
            <person name="Divon H."/>
            <person name="Uhlig S."/>
            <person name="Proctor R.H."/>
        </authorList>
    </citation>
    <scope>NUCLEOTIDE SEQUENCE [LARGE SCALE GENOMIC DNA]</scope>
    <source>
        <strain evidence="2 3">NRRL 20459</strain>
    </source>
</reference>
<keyword evidence="3" id="KW-1185">Reference proteome</keyword>
<dbReference type="Proteomes" id="UP000554235">
    <property type="component" value="Unassembled WGS sequence"/>
</dbReference>
<feature type="region of interest" description="Disordered" evidence="1">
    <location>
        <begin position="315"/>
        <end position="359"/>
    </location>
</feature>
<feature type="compositionally biased region" description="Basic residues" evidence="1">
    <location>
        <begin position="1182"/>
        <end position="1194"/>
    </location>
</feature>
<feature type="region of interest" description="Disordered" evidence="1">
    <location>
        <begin position="1008"/>
        <end position="1411"/>
    </location>
</feature>
<feature type="region of interest" description="Disordered" evidence="1">
    <location>
        <begin position="723"/>
        <end position="794"/>
    </location>
</feature>
<feature type="region of interest" description="Disordered" evidence="1">
    <location>
        <begin position="897"/>
        <end position="935"/>
    </location>
</feature>
<protein>
    <submittedName>
        <fullName evidence="2">Uncharacterized protein</fullName>
    </submittedName>
</protein>
<proteinExistence type="predicted"/>
<feature type="compositionally biased region" description="Basic and acidic residues" evidence="1">
    <location>
        <begin position="1171"/>
        <end position="1181"/>
    </location>
</feature>
<accession>A0A8H4L1B3</accession>
<feature type="region of interest" description="Disordered" evidence="1">
    <location>
        <begin position="948"/>
        <end position="969"/>
    </location>
</feature>
<feature type="compositionally biased region" description="Polar residues" evidence="1">
    <location>
        <begin position="323"/>
        <end position="335"/>
    </location>
</feature>
<feature type="compositionally biased region" description="Polar residues" evidence="1">
    <location>
        <begin position="723"/>
        <end position="760"/>
    </location>
</feature>
<feature type="compositionally biased region" description="Acidic residues" evidence="1">
    <location>
        <begin position="613"/>
        <end position="626"/>
    </location>
</feature>
<gene>
    <name evidence="2" type="ORF">FALBO_13556</name>
</gene>
<feature type="compositionally biased region" description="Low complexity" evidence="1">
    <location>
        <begin position="1208"/>
        <end position="1222"/>
    </location>
</feature>
<evidence type="ECO:0000256" key="1">
    <source>
        <dbReference type="SAM" id="MobiDB-lite"/>
    </source>
</evidence>
<feature type="compositionally biased region" description="Basic and acidic residues" evidence="1">
    <location>
        <begin position="1340"/>
        <end position="1350"/>
    </location>
</feature>
<organism evidence="2 3">
    <name type="scientific">Fusarium albosuccineum</name>
    <dbReference type="NCBI Taxonomy" id="1237068"/>
    <lineage>
        <taxon>Eukaryota</taxon>
        <taxon>Fungi</taxon>
        <taxon>Dikarya</taxon>
        <taxon>Ascomycota</taxon>
        <taxon>Pezizomycotina</taxon>
        <taxon>Sordariomycetes</taxon>
        <taxon>Hypocreomycetidae</taxon>
        <taxon>Hypocreales</taxon>
        <taxon>Nectriaceae</taxon>
        <taxon>Fusarium</taxon>
        <taxon>Fusarium decemcellulare species complex</taxon>
    </lineage>
</organism>
<feature type="compositionally biased region" description="Basic residues" evidence="1">
    <location>
        <begin position="1401"/>
        <end position="1411"/>
    </location>
</feature>
<comment type="caution">
    <text evidence="2">The sequence shown here is derived from an EMBL/GenBank/DDBJ whole genome shotgun (WGS) entry which is preliminary data.</text>
</comment>
<evidence type="ECO:0000313" key="3">
    <source>
        <dbReference type="Proteomes" id="UP000554235"/>
    </source>
</evidence>
<feature type="region of interest" description="Disordered" evidence="1">
    <location>
        <begin position="597"/>
        <end position="626"/>
    </location>
</feature>